<dbReference type="EMBL" id="MU150402">
    <property type="protein sequence ID" value="KAF9456811.1"/>
    <property type="molecule type" value="Genomic_DNA"/>
</dbReference>
<dbReference type="Proteomes" id="UP000807353">
    <property type="component" value="Unassembled WGS sequence"/>
</dbReference>
<dbReference type="InterPro" id="IPR000210">
    <property type="entry name" value="BTB/POZ_dom"/>
</dbReference>
<feature type="compositionally biased region" description="Low complexity" evidence="1">
    <location>
        <begin position="733"/>
        <end position="749"/>
    </location>
</feature>
<feature type="compositionally biased region" description="Polar residues" evidence="1">
    <location>
        <begin position="329"/>
        <end position="342"/>
    </location>
</feature>
<feature type="compositionally biased region" description="Low complexity" evidence="1">
    <location>
        <begin position="545"/>
        <end position="568"/>
    </location>
</feature>
<evidence type="ECO:0000313" key="3">
    <source>
        <dbReference type="EMBL" id="KAF9456811.1"/>
    </source>
</evidence>
<evidence type="ECO:0000259" key="2">
    <source>
        <dbReference type="PROSITE" id="PS50097"/>
    </source>
</evidence>
<dbReference type="PANTHER" id="PTHR47369:SF1">
    <property type="entry name" value="BTB_POZ DOMAIN-CONTAINING PROTEIN"/>
    <property type="match status" value="1"/>
</dbReference>
<feature type="region of interest" description="Disordered" evidence="1">
    <location>
        <begin position="308"/>
        <end position="343"/>
    </location>
</feature>
<feature type="region of interest" description="Disordered" evidence="1">
    <location>
        <begin position="237"/>
        <end position="275"/>
    </location>
</feature>
<dbReference type="PANTHER" id="PTHR47369">
    <property type="entry name" value="BTB/POZ DOMAIN-CONTAINING PROTEIN"/>
    <property type="match status" value="1"/>
</dbReference>
<feature type="region of interest" description="Disordered" evidence="1">
    <location>
        <begin position="686"/>
        <end position="767"/>
    </location>
</feature>
<keyword evidence="4" id="KW-1185">Reference proteome</keyword>
<accession>A0A9P5XWG5</accession>
<name>A0A9P5XWG5_9AGAR</name>
<feature type="compositionally biased region" description="Basic and acidic residues" evidence="1">
    <location>
        <begin position="266"/>
        <end position="275"/>
    </location>
</feature>
<dbReference type="OrthoDB" id="6359943at2759"/>
<gene>
    <name evidence="3" type="ORF">BDZ94DRAFT_1176871</name>
</gene>
<reference evidence="3" key="1">
    <citation type="submission" date="2020-11" db="EMBL/GenBank/DDBJ databases">
        <authorList>
            <consortium name="DOE Joint Genome Institute"/>
            <person name="Ahrendt S."/>
            <person name="Riley R."/>
            <person name="Andreopoulos W."/>
            <person name="Labutti K."/>
            <person name="Pangilinan J."/>
            <person name="Ruiz-Duenas F.J."/>
            <person name="Barrasa J.M."/>
            <person name="Sanchez-Garcia M."/>
            <person name="Camarero S."/>
            <person name="Miyauchi S."/>
            <person name="Serrano A."/>
            <person name="Linde D."/>
            <person name="Babiker R."/>
            <person name="Drula E."/>
            <person name="Ayuso-Fernandez I."/>
            <person name="Pacheco R."/>
            <person name="Padilla G."/>
            <person name="Ferreira P."/>
            <person name="Barriuso J."/>
            <person name="Kellner H."/>
            <person name="Castanera R."/>
            <person name="Alfaro M."/>
            <person name="Ramirez L."/>
            <person name="Pisabarro A.G."/>
            <person name="Kuo A."/>
            <person name="Tritt A."/>
            <person name="Lipzen A."/>
            <person name="He G."/>
            <person name="Yan M."/>
            <person name="Ng V."/>
            <person name="Cullen D."/>
            <person name="Martin F."/>
            <person name="Rosso M.-N."/>
            <person name="Henrissat B."/>
            <person name="Hibbett D."/>
            <person name="Martinez A.T."/>
            <person name="Grigoriev I.V."/>
        </authorList>
    </citation>
    <scope>NUCLEOTIDE SEQUENCE</scope>
    <source>
        <strain evidence="3">CBS 247.69</strain>
    </source>
</reference>
<protein>
    <recommendedName>
        <fullName evidence="2">BTB domain-containing protein</fullName>
    </recommendedName>
</protein>
<feature type="region of interest" description="Disordered" evidence="1">
    <location>
        <begin position="545"/>
        <end position="573"/>
    </location>
</feature>
<dbReference type="PROSITE" id="PS50097">
    <property type="entry name" value="BTB"/>
    <property type="match status" value="1"/>
</dbReference>
<comment type="caution">
    <text evidence="3">The sequence shown here is derived from an EMBL/GenBank/DDBJ whole genome shotgun (WGS) entry which is preliminary data.</text>
</comment>
<feature type="compositionally biased region" description="Polar residues" evidence="1">
    <location>
        <begin position="237"/>
        <end position="260"/>
    </location>
</feature>
<feature type="domain" description="BTB" evidence="2">
    <location>
        <begin position="27"/>
        <end position="102"/>
    </location>
</feature>
<organism evidence="3 4">
    <name type="scientific">Collybia nuda</name>
    <dbReference type="NCBI Taxonomy" id="64659"/>
    <lineage>
        <taxon>Eukaryota</taxon>
        <taxon>Fungi</taxon>
        <taxon>Dikarya</taxon>
        <taxon>Basidiomycota</taxon>
        <taxon>Agaricomycotina</taxon>
        <taxon>Agaricomycetes</taxon>
        <taxon>Agaricomycetidae</taxon>
        <taxon>Agaricales</taxon>
        <taxon>Tricholomatineae</taxon>
        <taxon>Clitocybaceae</taxon>
        <taxon>Collybia</taxon>
    </lineage>
</organism>
<dbReference type="SUPFAM" id="SSF54695">
    <property type="entry name" value="POZ domain"/>
    <property type="match status" value="1"/>
</dbReference>
<dbReference type="InterPro" id="IPR011333">
    <property type="entry name" value="SKP1/BTB/POZ_sf"/>
</dbReference>
<dbReference type="Gene3D" id="3.30.710.10">
    <property type="entry name" value="Potassium Channel Kv1.1, Chain A"/>
    <property type="match status" value="1"/>
</dbReference>
<proteinExistence type="predicted"/>
<feature type="compositionally biased region" description="Polar residues" evidence="1">
    <location>
        <begin position="750"/>
        <end position="762"/>
    </location>
</feature>
<sequence>MNLAPLSPSAADIQSHLYQSFLQGSTADVALRVHGSWDAVYNLHRVVLIQSGFFRSLFTSGFIESSPRLGNNGGLHEIVVQFDDHNITRAAFEICISRLYGGGPPLHIAPSLIPSTSEPLTPSFPFTKEYPKTPENHHPATPRFLLSLLATAVYLSIPSLASQAMSSILSTIGPHTVLKYLNFALGKHIGNTELFGEPDTAVGLEHVAQPLDVNKVTRESIASLQSTKGKENVTVPLQSNLKGGSQTDFSLSPPGTSYGSASDDESDRHPTDEPLMHYGAISDKIGEACACWLARWGTDLLEYELRENEKEENGTSTPVVSRKRAKTIPSDSSTGHPSSTGYSKERASVPLIWSRGGLNAEWVAAIISADTFFVKGERERYAFARSVVELRRQDGVIEIEEQEWTRLFEQGIFYANMSMEEIINISHDISPTTKRPFVSLSVLQAAHWSQSVLRNHITIGPSFGNLSSPPLTSLTPSPRDKELGVTQTTADILAYISTVNSDVENAKPYFPVPSDSSLRIGDNGSSFNTTQDGTSLSMDQLFTSMHSSHSSLPPSSPTAPRSTSALASKPPTSESDFFGLLPPRYTASSCILSDPSGKSKWSSYPPYRFAVEFWDLDSLKEKSRLHSHTVCYAGSLFNVYVQVVRKKGQVQLGIYLHRQSSIDPIPASSAPSSLVFGRGDRFSGPSPGNVSAFHNRNPSLPSVPSTPSNTSHYSPSIYPSSRSTTPISYSNAPTSPMISPSSGSPSSPSVMNSNTLPATASPVTPPQPYRDPRPAISAYFTISCASATGSSQTRFTSSPDVFSVSQSWGWKSSSLRTEEYMDIKLEGSGTGSSPANKEVSLRATVVLGLV</sequence>
<dbReference type="AlphaFoldDB" id="A0A9P5XWG5"/>
<evidence type="ECO:0000313" key="4">
    <source>
        <dbReference type="Proteomes" id="UP000807353"/>
    </source>
</evidence>
<evidence type="ECO:0000256" key="1">
    <source>
        <dbReference type="SAM" id="MobiDB-lite"/>
    </source>
</evidence>
<feature type="compositionally biased region" description="Polar residues" evidence="1">
    <location>
        <begin position="686"/>
        <end position="732"/>
    </location>
</feature>